<evidence type="ECO:0000313" key="2">
    <source>
        <dbReference type="Proteomes" id="UP001348817"/>
    </source>
</evidence>
<gene>
    <name evidence="1" type="ORF">FUAX_25450</name>
</gene>
<sequence length="100" mass="11664">MVEHKNVFSELSRKLHGANDPLKKRYGVTCDLQGLDDKRVFVRVDCEGELGREKVMRACERIKERMSARSGMRGPSHVRFDVHFSETLYAFDSFEFDMSF</sequence>
<dbReference type="Proteomes" id="UP001348817">
    <property type="component" value="Chromosome"/>
</dbReference>
<dbReference type="EMBL" id="AP025314">
    <property type="protein sequence ID" value="BDD10113.1"/>
    <property type="molecule type" value="Genomic_DNA"/>
</dbReference>
<dbReference type="RefSeq" id="WP_338391689.1">
    <property type="nucleotide sequence ID" value="NZ_AP025314.1"/>
</dbReference>
<dbReference type="AlphaFoldDB" id="A0AAU9CPX6"/>
<keyword evidence="2" id="KW-1185">Reference proteome</keyword>
<accession>A0AAU9CPX6</accession>
<dbReference type="KEGG" id="fax:FUAX_25450"/>
<protein>
    <submittedName>
        <fullName evidence="1">Uncharacterized protein</fullName>
    </submittedName>
</protein>
<evidence type="ECO:0000313" key="1">
    <source>
        <dbReference type="EMBL" id="BDD10113.1"/>
    </source>
</evidence>
<reference evidence="1 2" key="1">
    <citation type="submission" date="2021-12" db="EMBL/GenBank/DDBJ databases">
        <title>Genome sequencing of bacteria with rrn-lacking chromosome and rrn-plasmid.</title>
        <authorList>
            <person name="Anda M."/>
            <person name="Iwasaki W."/>
        </authorList>
    </citation>
    <scope>NUCLEOTIDE SEQUENCE [LARGE SCALE GENOMIC DNA]</scope>
    <source>
        <strain evidence="1 2">DSM 100852</strain>
    </source>
</reference>
<organism evidence="1 2">
    <name type="scientific">Fulvitalea axinellae</name>
    <dbReference type="NCBI Taxonomy" id="1182444"/>
    <lineage>
        <taxon>Bacteria</taxon>
        <taxon>Pseudomonadati</taxon>
        <taxon>Bacteroidota</taxon>
        <taxon>Cytophagia</taxon>
        <taxon>Cytophagales</taxon>
        <taxon>Persicobacteraceae</taxon>
        <taxon>Fulvitalea</taxon>
    </lineage>
</organism>
<proteinExistence type="predicted"/>
<name>A0AAU9CPX6_9BACT</name>